<comment type="caution">
    <text evidence="1">The sequence shown here is derived from an EMBL/GenBank/DDBJ whole genome shotgun (WGS) entry which is preliminary data.</text>
</comment>
<proteinExistence type="predicted"/>
<evidence type="ECO:0000313" key="2">
    <source>
        <dbReference type="Proteomes" id="UP000037685"/>
    </source>
</evidence>
<sequence>MGRLRARALVSQHGVPKSGLWKGFSGASTWAKAAAGYLALLPALGLLAACVPQAQGPLLPYPGGFARGGLVEGRFSLALPGTPLFLDADEKALYAAYPYQLLVYGEGRLQSLPLPGVPRFLRASPRLVVGLEGGVWTEGAFYPYPALDALLTQEGLYHVDGRGFHRDGALVLPGAFRQVVAWEGWVVALGQEARFYPAGPTLPLPGPVRKAQAGACGVVALLEGLYLLRPEGLKPLGPAQDFAAFGEKIYLAPSLEVLNCKEVAWP</sequence>
<name>A0A0M9AGZ2_THEAQ</name>
<dbReference type="RefSeq" id="WP_156303248.1">
    <property type="nucleotide sequence ID" value="NZ_LHCI01000106.1"/>
</dbReference>
<dbReference type="Proteomes" id="UP000037685">
    <property type="component" value="Unassembled WGS sequence"/>
</dbReference>
<dbReference type="EMBL" id="LHCI01000106">
    <property type="protein sequence ID" value="KOX90481.1"/>
    <property type="molecule type" value="Genomic_DNA"/>
</dbReference>
<protein>
    <submittedName>
        <fullName evidence="1">Uncharacterized protein</fullName>
    </submittedName>
</protein>
<evidence type="ECO:0000313" key="1">
    <source>
        <dbReference type="EMBL" id="KOX90481.1"/>
    </source>
</evidence>
<accession>A0A0M9AGZ2</accession>
<dbReference type="AlphaFoldDB" id="A0A0M9AGZ2"/>
<dbReference type="PATRIC" id="fig|271.14.peg.1743"/>
<organism evidence="1 2">
    <name type="scientific">Thermus aquaticus</name>
    <dbReference type="NCBI Taxonomy" id="271"/>
    <lineage>
        <taxon>Bacteria</taxon>
        <taxon>Thermotogati</taxon>
        <taxon>Deinococcota</taxon>
        <taxon>Deinococci</taxon>
        <taxon>Thermales</taxon>
        <taxon>Thermaceae</taxon>
        <taxon>Thermus</taxon>
    </lineage>
</organism>
<reference evidence="1 2" key="1">
    <citation type="submission" date="2015-07" db="EMBL/GenBank/DDBJ databases">
        <authorList>
            <person name="Noorani M."/>
        </authorList>
    </citation>
    <scope>NUCLEOTIDE SEQUENCE [LARGE SCALE GENOMIC DNA]</scope>
    <source>
        <strain evidence="2">ATCC 25104 / DSM 625 / JCM 10724 / NBRC 103206 / NCIMB 11243 / YT-1</strain>
    </source>
</reference>
<gene>
    <name evidence="1" type="ORF">BVI061214_01672</name>
</gene>